<accession>A0A316A3U1</accession>
<evidence type="ECO:0000313" key="1">
    <source>
        <dbReference type="EMBL" id="PWJ52561.1"/>
    </source>
</evidence>
<keyword evidence="2" id="KW-1185">Reference proteome</keyword>
<protein>
    <recommendedName>
        <fullName evidence="3">IrrE N-terminal-like domain-containing protein</fullName>
    </recommendedName>
</protein>
<dbReference type="Proteomes" id="UP000245469">
    <property type="component" value="Unassembled WGS sequence"/>
</dbReference>
<reference evidence="1 2" key="1">
    <citation type="submission" date="2018-03" db="EMBL/GenBank/DDBJ databases">
        <title>Genomic Encyclopedia of Archaeal and Bacterial Type Strains, Phase II (KMG-II): from individual species to whole genera.</title>
        <authorList>
            <person name="Goeker M."/>
        </authorList>
    </citation>
    <scope>NUCLEOTIDE SEQUENCE [LARGE SCALE GENOMIC DNA]</scope>
    <source>
        <strain evidence="1 2">DSM 44889</strain>
    </source>
</reference>
<sequence>MRLSVVRARCVRMLDDLGIDGPTSVEQLAEQLRHLRGRPIRLMAHPRLGEMSGFWVGLDDIDVVFFDDALTGVHLEHVIAHELAHIAFGHGHDEVLAPDVLKALFPLLDPSRVRRMLARKEYSEAEEREAEVFASMLLQLSARPAADDLAALPAEARRQAADLTATFGSRRRDAR</sequence>
<gene>
    <name evidence="1" type="ORF">BXY45_11954</name>
</gene>
<proteinExistence type="predicted"/>
<dbReference type="Gene3D" id="1.10.10.2910">
    <property type="match status" value="1"/>
</dbReference>
<evidence type="ECO:0008006" key="3">
    <source>
        <dbReference type="Google" id="ProtNLM"/>
    </source>
</evidence>
<evidence type="ECO:0000313" key="2">
    <source>
        <dbReference type="Proteomes" id="UP000245469"/>
    </source>
</evidence>
<dbReference type="EMBL" id="QGDQ01000019">
    <property type="protein sequence ID" value="PWJ52561.1"/>
    <property type="molecule type" value="Genomic_DNA"/>
</dbReference>
<comment type="caution">
    <text evidence="1">The sequence shown here is derived from an EMBL/GenBank/DDBJ whole genome shotgun (WGS) entry which is preliminary data.</text>
</comment>
<dbReference type="AlphaFoldDB" id="A0A316A3U1"/>
<name>A0A316A3U1_9ACTN</name>
<organism evidence="1 2">
    <name type="scientific">Quadrisphaera granulorum</name>
    <dbReference type="NCBI Taxonomy" id="317664"/>
    <lineage>
        <taxon>Bacteria</taxon>
        <taxon>Bacillati</taxon>
        <taxon>Actinomycetota</taxon>
        <taxon>Actinomycetes</taxon>
        <taxon>Kineosporiales</taxon>
        <taxon>Kineosporiaceae</taxon>
        <taxon>Quadrisphaera</taxon>
    </lineage>
</organism>